<accession>A0AAJ0U021</accession>
<dbReference type="PROSITE" id="PS51683">
    <property type="entry name" value="SAM_OMT_II"/>
    <property type="match status" value="1"/>
</dbReference>
<evidence type="ECO:0000259" key="5">
    <source>
        <dbReference type="Pfam" id="PF08100"/>
    </source>
</evidence>
<dbReference type="CDD" id="cd02440">
    <property type="entry name" value="AdoMet_MTases"/>
    <property type="match status" value="1"/>
</dbReference>
<dbReference type="Pfam" id="PF00891">
    <property type="entry name" value="Methyltransf_2"/>
    <property type="match status" value="1"/>
</dbReference>
<dbReference type="InterPro" id="IPR001077">
    <property type="entry name" value="COMT_C"/>
</dbReference>
<organism evidence="6 7">
    <name type="scientific">Halochromatium glycolicum</name>
    <dbReference type="NCBI Taxonomy" id="85075"/>
    <lineage>
        <taxon>Bacteria</taxon>
        <taxon>Pseudomonadati</taxon>
        <taxon>Pseudomonadota</taxon>
        <taxon>Gammaproteobacteria</taxon>
        <taxon>Chromatiales</taxon>
        <taxon>Chromatiaceae</taxon>
        <taxon>Halochromatium</taxon>
    </lineage>
</organism>
<dbReference type="Proteomes" id="UP001296776">
    <property type="component" value="Unassembled WGS sequence"/>
</dbReference>
<dbReference type="AlphaFoldDB" id="A0AAJ0U021"/>
<dbReference type="GO" id="GO:0032259">
    <property type="term" value="P:methylation"/>
    <property type="evidence" value="ECO:0007669"/>
    <property type="project" value="UniProtKB-KW"/>
</dbReference>
<dbReference type="EMBL" id="NRSJ01000001">
    <property type="protein sequence ID" value="MBK1702986.1"/>
    <property type="molecule type" value="Genomic_DNA"/>
</dbReference>
<gene>
    <name evidence="6" type="ORF">CKO40_00070</name>
</gene>
<dbReference type="InterPro" id="IPR012967">
    <property type="entry name" value="COMT_dimerisation"/>
</dbReference>
<dbReference type="PANTHER" id="PTHR43712">
    <property type="entry name" value="PUTATIVE (AFU_ORTHOLOGUE AFUA_4G14580)-RELATED"/>
    <property type="match status" value="1"/>
</dbReference>
<dbReference type="SUPFAM" id="SSF53335">
    <property type="entry name" value="S-adenosyl-L-methionine-dependent methyltransferases"/>
    <property type="match status" value="1"/>
</dbReference>
<keyword evidence="3" id="KW-0949">S-adenosyl-L-methionine</keyword>
<reference evidence="6" key="1">
    <citation type="submission" date="2017-08" db="EMBL/GenBank/DDBJ databases">
        <authorList>
            <person name="Imhoff J.F."/>
            <person name="Rahn T."/>
            <person name="Kuenzel S."/>
            <person name="Neulinger S.C."/>
        </authorList>
    </citation>
    <scope>NUCLEOTIDE SEQUENCE</scope>
    <source>
        <strain evidence="6">DSM 11080</strain>
    </source>
</reference>
<dbReference type="SUPFAM" id="SSF46785">
    <property type="entry name" value="Winged helix' DNA-binding domain"/>
    <property type="match status" value="1"/>
</dbReference>
<feature type="domain" description="O-methyltransferase dimerisation" evidence="5">
    <location>
        <begin position="17"/>
        <end position="90"/>
    </location>
</feature>
<protein>
    <recommendedName>
        <fullName evidence="8">Dimerisation domain-containing protein</fullName>
    </recommendedName>
</protein>
<dbReference type="Gene3D" id="3.40.50.150">
    <property type="entry name" value="Vaccinia Virus protein VP39"/>
    <property type="match status" value="1"/>
</dbReference>
<evidence type="ECO:0000313" key="6">
    <source>
        <dbReference type="EMBL" id="MBK1702986.1"/>
    </source>
</evidence>
<evidence type="ECO:0000256" key="1">
    <source>
        <dbReference type="ARBA" id="ARBA00022603"/>
    </source>
</evidence>
<dbReference type="GO" id="GO:0008171">
    <property type="term" value="F:O-methyltransferase activity"/>
    <property type="evidence" value="ECO:0007669"/>
    <property type="project" value="InterPro"/>
</dbReference>
<dbReference type="RefSeq" id="WP_200343562.1">
    <property type="nucleotide sequence ID" value="NZ_NRSJ01000001.1"/>
</dbReference>
<keyword evidence="2" id="KW-0808">Transferase</keyword>
<keyword evidence="7" id="KW-1185">Reference proteome</keyword>
<keyword evidence="1" id="KW-0489">Methyltransferase</keyword>
<dbReference type="InterPro" id="IPR029063">
    <property type="entry name" value="SAM-dependent_MTases_sf"/>
</dbReference>
<dbReference type="InterPro" id="IPR016461">
    <property type="entry name" value="COMT-like"/>
</dbReference>
<dbReference type="InterPro" id="IPR036388">
    <property type="entry name" value="WH-like_DNA-bd_sf"/>
</dbReference>
<evidence type="ECO:0000259" key="4">
    <source>
        <dbReference type="Pfam" id="PF00891"/>
    </source>
</evidence>
<reference evidence="6" key="2">
    <citation type="journal article" date="2020" name="Microorganisms">
        <title>Osmotic Adaptation and Compatible Solute Biosynthesis of Phototrophic Bacteria as Revealed from Genome Analyses.</title>
        <authorList>
            <person name="Imhoff J.F."/>
            <person name="Rahn T."/>
            <person name="Kunzel S."/>
            <person name="Keller A."/>
            <person name="Neulinger S.C."/>
        </authorList>
    </citation>
    <scope>NUCLEOTIDE SEQUENCE</scope>
    <source>
        <strain evidence="6">DSM 11080</strain>
    </source>
</reference>
<dbReference type="Pfam" id="PF08100">
    <property type="entry name" value="Dimerisation"/>
    <property type="match status" value="1"/>
</dbReference>
<proteinExistence type="predicted"/>
<name>A0AAJ0U021_9GAMM</name>
<sequence>MTEQRPIPDPSPLVALSTAHWGAQTLLTANRLGLFALLAGRQLTAKTIAAELGTAERQTRLMLNACTGLGLLESQPDGYVNSALSAAFLEPGKPGYLGDALRYSDDLYGTWARLGDALISGKPQIPAEDYLGRDPDQTRHFVRGMHNRALGVGRALAGIVDLEGRYRLLDLGGGPGTYAALLAQRYPKLQATVVDLPDIVAIAREIIDELGVSDRVTTLPGDFNEDVLPDGNDVVLISGVLHRETESGCRALIDRARDALAPGGMLVISDVLTDANGSTPAFAALFGLNMMLTAADGGVHSDATVAHWLEEAGFTCIERHPFQPPMPHRVVIGAK</sequence>
<evidence type="ECO:0008006" key="8">
    <source>
        <dbReference type="Google" id="ProtNLM"/>
    </source>
</evidence>
<feature type="domain" description="O-methyltransferase C-terminal" evidence="4">
    <location>
        <begin position="111"/>
        <end position="314"/>
    </location>
</feature>
<dbReference type="GO" id="GO:0046983">
    <property type="term" value="F:protein dimerization activity"/>
    <property type="evidence" value="ECO:0007669"/>
    <property type="project" value="InterPro"/>
</dbReference>
<evidence type="ECO:0000313" key="7">
    <source>
        <dbReference type="Proteomes" id="UP001296776"/>
    </source>
</evidence>
<dbReference type="InterPro" id="IPR036390">
    <property type="entry name" value="WH_DNA-bd_sf"/>
</dbReference>
<evidence type="ECO:0000256" key="2">
    <source>
        <dbReference type="ARBA" id="ARBA00022679"/>
    </source>
</evidence>
<comment type="caution">
    <text evidence="6">The sequence shown here is derived from an EMBL/GenBank/DDBJ whole genome shotgun (WGS) entry which is preliminary data.</text>
</comment>
<dbReference type="Gene3D" id="1.10.10.10">
    <property type="entry name" value="Winged helix-like DNA-binding domain superfamily/Winged helix DNA-binding domain"/>
    <property type="match status" value="1"/>
</dbReference>
<dbReference type="PANTHER" id="PTHR43712:SF2">
    <property type="entry name" value="O-METHYLTRANSFERASE CICE"/>
    <property type="match status" value="1"/>
</dbReference>
<evidence type="ECO:0000256" key="3">
    <source>
        <dbReference type="ARBA" id="ARBA00022691"/>
    </source>
</evidence>